<keyword evidence="1" id="KW-0472">Membrane</keyword>
<reference evidence="3 4" key="1">
    <citation type="submission" date="2019-07" db="EMBL/GenBank/DDBJ databases">
        <authorList>
            <person name="Park Y.J."/>
            <person name="Jeong S.E."/>
            <person name="Jung H.S."/>
        </authorList>
    </citation>
    <scope>NUCLEOTIDE SEQUENCE [LARGE SCALE GENOMIC DNA]</scope>
    <source>
        <strain evidence="4">P16(2019)</strain>
    </source>
</reference>
<dbReference type="Pfam" id="PF10531">
    <property type="entry name" value="SLBB"/>
    <property type="match status" value="1"/>
</dbReference>
<dbReference type="PANTHER" id="PTHR21180:SF32">
    <property type="entry name" value="ENDONUCLEASE_EXONUCLEASE_PHOSPHATASE FAMILY DOMAIN-CONTAINING PROTEIN 1"/>
    <property type="match status" value="1"/>
</dbReference>
<proteinExistence type="predicted"/>
<gene>
    <name evidence="3" type="ORF">FN960_10610</name>
</gene>
<dbReference type="GO" id="GO:0015628">
    <property type="term" value="P:protein secretion by the type II secretion system"/>
    <property type="evidence" value="ECO:0007669"/>
    <property type="project" value="TreeGrafter"/>
</dbReference>
<dbReference type="AlphaFoldDB" id="A0A553ZZF6"/>
<feature type="domain" description="Helix-hairpin-helix DNA-binding motif class 1" evidence="2">
    <location>
        <begin position="189"/>
        <end position="208"/>
    </location>
</feature>
<dbReference type="SUPFAM" id="SSF47781">
    <property type="entry name" value="RuvA domain 2-like"/>
    <property type="match status" value="1"/>
</dbReference>
<dbReference type="InterPro" id="IPR003583">
    <property type="entry name" value="Hlx-hairpin-Hlx_DNA-bd_motif"/>
</dbReference>
<evidence type="ECO:0000259" key="2">
    <source>
        <dbReference type="SMART" id="SM00278"/>
    </source>
</evidence>
<dbReference type="InterPro" id="IPR019554">
    <property type="entry name" value="Soluble_ligand-bd"/>
</dbReference>
<dbReference type="InterPro" id="IPR010994">
    <property type="entry name" value="RuvA_2-like"/>
</dbReference>
<evidence type="ECO:0000313" key="3">
    <source>
        <dbReference type="EMBL" id="TSB46786.1"/>
    </source>
</evidence>
<dbReference type="SMART" id="SM00278">
    <property type="entry name" value="HhH1"/>
    <property type="match status" value="2"/>
</dbReference>
<dbReference type="InterPro" id="IPR051675">
    <property type="entry name" value="Endo/Exo/Phosphatase_dom_1"/>
</dbReference>
<comment type="caution">
    <text evidence="3">The sequence shown here is derived from an EMBL/GenBank/DDBJ whole genome shotgun (WGS) entry which is preliminary data.</text>
</comment>
<dbReference type="InterPro" id="IPR004509">
    <property type="entry name" value="Competence_ComEA_HhH"/>
</dbReference>
<dbReference type="PANTHER" id="PTHR21180">
    <property type="entry name" value="ENDONUCLEASE/EXONUCLEASE/PHOSPHATASE FAMILY DOMAIN-CONTAINING PROTEIN 1"/>
    <property type="match status" value="1"/>
</dbReference>
<evidence type="ECO:0000256" key="1">
    <source>
        <dbReference type="SAM" id="Phobius"/>
    </source>
</evidence>
<keyword evidence="4" id="KW-1185">Reference proteome</keyword>
<dbReference type="Proteomes" id="UP000318521">
    <property type="component" value="Unassembled WGS sequence"/>
</dbReference>
<feature type="domain" description="Helix-hairpin-helix DNA-binding motif class 1" evidence="2">
    <location>
        <begin position="159"/>
        <end position="178"/>
    </location>
</feature>
<accession>A0A553ZZF6</accession>
<dbReference type="GO" id="GO:0003677">
    <property type="term" value="F:DNA binding"/>
    <property type="evidence" value="ECO:0007669"/>
    <property type="project" value="InterPro"/>
</dbReference>
<name>A0A553ZZF6_9BACI</name>
<dbReference type="Gene3D" id="3.10.560.10">
    <property type="entry name" value="Outer membrane lipoprotein wza domain like"/>
    <property type="match status" value="1"/>
</dbReference>
<dbReference type="GO" id="GO:0006281">
    <property type="term" value="P:DNA repair"/>
    <property type="evidence" value="ECO:0007669"/>
    <property type="project" value="InterPro"/>
</dbReference>
<organism evidence="3 4">
    <name type="scientific">Alkalicoccobacillus porphyridii</name>
    <dbReference type="NCBI Taxonomy" id="2597270"/>
    <lineage>
        <taxon>Bacteria</taxon>
        <taxon>Bacillati</taxon>
        <taxon>Bacillota</taxon>
        <taxon>Bacilli</taxon>
        <taxon>Bacillales</taxon>
        <taxon>Bacillaceae</taxon>
        <taxon>Alkalicoccobacillus</taxon>
    </lineage>
</organism>
<dbReference type="OrthoDB" id="9790239at2"/>
<protein>
    <recommendedName>
        <fullName evidence="2">Helix-hairpin-helix DNA-binding motif class 1 domain-containing protein</fullName>
    </recommendedName>
</protein>
<dbReference type="GO" id="GO:0015627">
    <property type="term" value="C:type II protein secretion system complex"/>
    <property type="evidence" value="ECO:0007669"/>
    <property type="project" value="TreeGrafter"/>
</dbReference>
<dbReference type="NCBIfam" id="TIGR00426">
    <property type="entry name" value="competence protein ComEA helix-hairpin-helix repeat region"/>
    <property type="match status" value="1"/>
</dbReference>
<dbReference type="Pfam" id="PF12836">
    <property type="entry name" value="HHH_3"/>
    <property type="match status" value="1"/>
</dbReference>
<evidence type="ECO:0000313" key="4">
    <source>
        <dbReference type="Proteomes" id="UP000318521"/>
    </source>
</evidence>
<keyword evidence="1" id="KW-1133">Transmembrane helix</keyword>
<feature type="transmembrane region" description="Helical" evidence="1">
    <location>
        <begin position="7"/>
        <end position="29"/>
    </location>
</feature>
<dbReference type="RefSeq" id="WP_143848679.1">
    <property type="nucleotide sequence ID" value="NZ_VLXZ01000005.1"/>
</dbReference>
<dbReference type="EMBL" id="VLXZ01000005">
    <property type="protein sequence ID" value="TSB46786.1"/>
    <property type="molecule type" value="Genomic_DNA"/>
</dbReference>
<sequence length="212" mass="23053">MIRIFQTYWIHLAAGVASLTALILFLLLVNDGNQVSGGHAESEIWNLDEQSEAPEQEYVSYTQLEEIVVDVKGAVQMPGVYTLEVGSRIDDAIRAAGGLTEKADSNQINFAMLLHDEMLIYAPEEGDESHASINMTNQLDSGLGSAQQSLVNINTATENELTTLNGIGPSKAASIISYREENGSFQTIEELTNVSGIGDKSFEKLKDEITVK</sequence>
<keyword evidence="1" id="KW-0812">Transmembrane</keyword>
<dbReference type="Gene3D" id="1.10.150.310">
    <property type="entry name" value="Tex RuvX-like domain-like"/>
    <property type="match status" value="1"/>
</dbReference>